<dbReference type="AlphaFoldDB" id="A0A2G8RIY0"/>
<dbReference type="Pfam" id="PF03797">
    <property type="entry name" value="Autotransporter"/>
    <property type="match status" value="1"/>
</dbReference>
<evidence type="ECO:0000313" key="2">
    <source>
        <dbReference type="EMBL" id="PIL21517.1"/>
    </source>
</evidence>
<accession>A0A2G8RIY0</accession>
<dbReference type="EMBL" id="AWWI01000034">
    <property type="protein sequence ID" value="PIL21517.1"/>
    <property type="molecule type" value="Genomic_DNA"/>
</dbReference>
<proteinExistence type="predicted"/>
<dbReference type="Gene3D" id="2.40.128.130">
    <property type="entry name" value="Autotransporter beta-domain"/>
    <property type="match status" value="1"/>
</dbReference>
<comment type="caution">
    <text evidence="2">The sequence shown here is derived from an EMBL/GenBank/DDBJ whole genome shotgun (WGS) entry which is preliminary data.</text>
</comment>
<dbReference type="InterPro" id="IPR036709">
    <property type="entry name" value="Autotransporte_beta_dom_sf"/>
</dbReference>
<evidence type="ECO:0000259" key="1">
    <source>
        <dbReference type="PROSITE" id="PS51208"/>
    </source>
</evidence>
<protein>
    <recommendedName>
        <fullName evidence="1">Autotransporter domain-containing protein</fullName>
    </recommendedName>
</protein>
<dbReference type="SUPFAM" id="SSF103515">
    <property type="entry name" value="Autotransporter"/>
    <property type="match status" value="1"/>
</dbReference>
<dbReference type="Proteomes" id="UP000231259">
    <property type="component" value="Unassembled WGS sequence"/>
</dbReference>
<reference evidence="2 3" key="1">
    <citation type="submission" date="2013-09" db="EMBL/GenBank/DDBJ databases">
        <title>Genome sequencing of Phaeobacter antarcticus sp. nov. SM1211.</title>
        <authorList>
            <person name="Zhang X.-Y."/>
            <person name="Liu C."/>
            <person name="Chen X.-L."/>
            <person name="Xie B.-B."/>
            <person name="Qin Q.-L."/>
            <person name="Rong J.-C."/>
            <person name="Zhang Y.-Z."/>
        </authorList>
    </citation>
    <scope>NUCLEOTIDE SEQUENCE [LARGE SCALE GENOMIC DNA]</scope>
    <source>
        <strain evidence="2 3">SM1211</strain>
    </source>
</reference>
<feature type="domain" description="Autotransporter" evidence="1">
    <location>
        <begin position="264"/>
        <end position="534"/>
    </location>
</feature>
<sequence>MQQRLLEGYGNGVTLLQLAGSANTVDIFGSIDATGADADAVAIDASATSNDTIHVSTSGTVTGNIRATRGTDVLRIDGSVVGDITLGPDTRIGGTGSVLGNIAGQGITAPGAPGGTAASSMTTSRFEPTDGALEITVFGSVGAANRLLVTQQISEGFPVADTGIAVLNNTTLRLIGTPLQGDIQAPILTTTNGLTGTFAQVVDTAGLLNSGNERLQHALLYTSGAVLLTSISPAAFDAVASGSYFDSLSVLDQSLTQSLGVSRKAPSDPQGFARATGAYASLGKQDGVAGFSIGTNGLLAGIDGPIGQWGYYALSLAQTKADASLDQGGGKQVMDTLSTGFSLGFAAGSLDIALSAFHGAGDVAYRRETGSGTAHGSTEQHRWSAIIGIGQTIAHGDWLQGWRSSLAYSQVNEDAFRETSSPGVVMHFEDRSYERVRFGLGMQTERRLQKLTLSPWLSVDALYHADIKSSDIRYSAPGTSGVLDGRSAKGFELRLGAGASFTTSSGAVLSAGLTANGGELASVLQLDAGLTFDF</sequence>
<dbReference type="SMART" id="SM00869">
    <property type="entry name" value="Autotransporter"/>
    <property type="match status" value="1"/>
</dbReference>
<dbReference type="InterPro" id="IPR005546">
    <property type="entry name" value="Autotransporte_beta"/>
</dbReference>
<dbReference type="OrthoDB" id="5377981at2"/>
<organism evidence="2 3">
    <name type="scientific">Puniceibacterium antarcticum</name>
    <dbReference type="NCBI Taxonomy" id="1206336"/>
    <lineage>
        <taxon>Bacteria</taxon>
        <taxon>Pseudomonadati</taxon>
        <taxon>Pseudomonadota</taxon>
        <taxon>Alphaproteobacteria</taxon>
        <taxon>Rhodobacterales</taxon>
        <taxon>Paracoccaceae</taxon>
        <taxon>Puniceibacterium</taxon>
    </lineage>
</organism>
<dbReference type="PROSITE" id="PS51208">
    <property type="entry name" value="AUTOTRANSPORTER"/>
    <property type="match status" value="1"/>
</dbReference>
<keyword evidence="3" id="KW-1185">Reference proteome</keyword>
<name>A0A2G8RIY0_9RHOB</name>
<evidence type="ECO:0000313" key="3">
    <source>
        <dbReference type="Proteomes" id="UP000231259"/>
    </source>
</evidence>
<gene>
    <name evidence="2" type="ORF">P775_04060</name>
</gene>